<evidence type="ECO:0000256" key="1">
    <source>
        <dbReference type="SAM" id="MobiDB-lite"/>
    </source>
</evidence>
<feature type="region of interest" description="Disordered" evidence="1">
    <location>
        <begin position="32"/>
        <end position="97"/>
    </location>
</feature>
<dbReference type="Proteomes" id="UP000823388">
    <property type="component" value="Chromosome 7N"/>
</dbReference>
<proteinExistence type="predicted"/>
<evidence type="ECO:0000313" key="2">
    <source>
        <dbReference type="EMBL" id="KAG2570012.1"/>
    </source>
</evidence>
<gene>
    <name evidence="2" type="ORF">PVAP13_7NG414800</name>
</gene>
<dbReference type="AlphaFoldDB" id="A0A8T0QBM5"/>
<sequence length="300" mass="32874">MAAATPVPPVFCKQQLVLVHATKPPLPLLARRAVSVRAAPPRQRQQRPPPRTKRVDPPPRPARRPPRAPLDYDDDDEEEEEEGRFAGGTRAASMPKPPAGFVLDDKGRCIAAASKRIVTIIDDANNRPLECIIRRVFRSSQDHDCMLLCPVDMPVQVLKSTNFSGWIAVDDHQLKQIIPSVAYALARVHMHFVESGFCYTARGGFCFPEEAIQEFHDSGDGVEGVPFEGVEICCFNLDGAHYMIYTPVDPLLFVAVKDKDGVLRIAEDVSSAAISVSILSLQSVCRAGDLAVSVFTGFDG</sequence>
<comment type="caution">
    <text evidence="2">The sequence shown here is derived from an EMBL/GenBank/DDBJ whole genome shotgun (WGS) entry which is preliminary data.</text>
</comment>
<dbReference type="EMBL" id="CM029050">
    <property type="protein sequence ID" value="KAG2570012.1"/>
    <property type="molecule type" value="Genomic_DNA"/>
</dbReference>
<protein>
    <submittedName>
        <fullName evidence="2">Uncharacterized protein</fullName>
    </submittedName>
</protein>
<dbReference type="PANTHER" id="PTHR36061">
    <property type="match status" value="1"/>
</dbReference>
<name>A0A8T0QBM5_PANVG</name>
<dbReference type="Pfam" id="PF12527">
    <property type="entry name" value="DUF3727"/>
    <property type="match status" value="1"/>
</dbReference>
<feature type="compositionally biased region" description="Low complexity" evidence="1">
    <location>
        <begin position="32"/>
        <end position="43"/>
    </location>
</feature>
<dbReference type="PANTHER" id="PTHR36061:SF3">
    <property type="entry name" value="OS04G0692200 PROTEIN"/>
    <property type="match status" value="1"/>
</dbReference>
<dbReference type="InterPro" id="IPR022203">
    <property type="entry name" value="DUF3727"/>
</dbReference>
<reference evidence="2" key="1">
    <citation type="submission" date="2020-05" db="EMBL/GenBank/DDBJ databases">
        <title>WGS assembly of Panicum virgatum.</title>
        <authorList>
            <person name="Lovell J.T."/>
            <person name="Jenkins J."/>
            <person name="Shu S."/>
            <person name="Juenger T.E."/>
            <person name="Schmutz J."/>
        </authorList>
    </citation>
    <scope>NUCLEOTIDE SEQUENCE</scope>
    <source>
        <strain evidence="2">AP13</strain>
    </source>
</reference>
<keyword evidence="3" id="KW-1185">Reference proteome</keyword>
<feature type="compositionally biased region" description="Acidic residues" evidence="1">
    <location>
        <begin position="71"/>
        <end position="82"/>
    </location>
</feature>
<organism evidence="2 3">
    <name type="scientific">Panicum virgatum</name>
    <name type="common">Blackwell switchgrass</name>
    <dbReference type="NCBI Taxonomy" id="38727"/>
    <lineage>
        <taxon>Eukaryota</taxon>
        <taxon>Viridiplantae</taxon>
        <taxon>Streptophyta</taxon>
        <taxon>Embryophyta</taxon>
        <taxon>Tracheophyta</taxon>
        <taxon>Spermatophyta</taxon>
        <taxon>Magnoliopsida</taxon>
        <taxon>Liliopsida</taxon>
        <taxon>Poales</taxon>
        <taxon>Poaceae</taxon>
        <taxon>PACMAD clade</taxon>
        <taxon>Panicoideae</taxon>
        <taxon>Panicodae</taxon>
        <taxon>Paniceae</taxon>
        <taxon>Panicinae</taxon>
        <taxon>Panicum</taxon>
        <taxon>Panicum sect. Hiantes</taxon>
    </lineage>
</organism>
<accession>A0A8T0QBM5</accession>
<evidence type="ECO:0000313" key="3">
    <source>
        <dbReference type="Proteomes" id="UP000823388"/>
    </source>
</evidence>